<proteinExistence type="predicted"/>
<dbReference type="AlphaFoldDB" id="A0A8K0K1G6"/>
<reference evidence="2" key="2">
    <citation type="submission" date="2017-10" db="EMBL/GenBank/DDBJ databases">
        <title>Ladona fulva Genome sequencing and assembly.</title>
        <authorList>
            <person name="Murali S."/>
            <person name="Richards S."/>
            <person name="Bandaranaike D."/>
            <person name="Bellair M."/>
            <person name="Blankenburg K."/>
            <person name="Chao H."/>
            <person name="Dinh H."/>
            <person name="Doddapaneni H."/>
            <person name="Dugan-Rocha S."/>
            <person name="Elkadiri S."/>
            <person name="Gnanaolivu R."/>
            <person name="Hernandez B."/>
            <person name="Skinner E."/>
            <person name="Javaid M."/>
            <person name="Lee S."/>
            <person name="Li M."/>
            <person name="Ming W."/>
            <person name="Munidasa M."/>
            <person name="Muniz J."/>
            <person name="Nguyen L."/>
            <person name="Hughes D."/>
            <person name="Osuji N."/>
            <person name="Pu L.-L."/>
            <person name="Puazo M."/>
            <person name="Qu C."/>
            <person name="Quiroz J."/>
            <person name="Raj R."/>
            <person name="Weissenberger G."/>
            <person name="Xin Y."/>
            <person name="Zou X."/>
            <person name="Han Y."/>
            <person name="Worley K."/>
            <person name="Muzny D."/>
            <person name="Gibbs R."/>
        </authorList>
    </citation>
    <scope>NUCLEOTIDE SEQUENCE</scope>
    <source>
        <strain evidence="2">Sampled in the wild</strain>
    </source>
</reference>
<feature type="compositionally biased region" description="Low complexity" evidence="1">
    <location>
        <begin position="104"/>
        <end position="113"/>
    </location>
</feature>
<feature type="compositionally biased region" description="Basic and acidic residues" evidence="1">
    <location>
        <begin position="166"/>
        <end position="180"/>
    </location>
</feature>
<name>A0A8K0K1G6_LADFU</name>
<comment type="caution">
    <text evidence="2">The sequence shown here is derived from an EMBL/GenBank/DDBJ whole genome shotgun (WGS) entry which is preliminary data.</text>
</comment>
<feature type="compositionally biased region" description="Polar residues" evidence="1">
    <location>
        <begin position="59"/>
        <end position="68"/>
    </location>
</feature>
<dbReference type="Proteomes" id="UP000792457">
    <property type="component" value="Unassembled WGS sequence"/>
</dbReference>
<reference evidence="2" key="1">
    <citation type="submission" date="2013-04" db="EMBL/GenBank/DDBJ databases">
        <authorList>
            <person name="Qu J."/>
            <person name="Murali S.C."/>
            <person name="Bandaranaike D."/>
            <person name="Bellair M."/>
            <person name="Blankenburg K."/>
            <person name="Chao H."/>
            <person name="Dinh H."/>
            <person name="Doddapaneni H."/>
            <person name="Downs B."/>
            <person name="Dugan-Rocha S."/>
            <person name="Elkadiri S."/>
            <person name="Gnanaolivu R.D."/>
            <person name="Hernandez B."/>
            <person name="Javaid M."/>
            <person name="Jayaseelan J.C."/>
            <person name="Lee S."/>
            <person name="Li M."/>
            <person name="Ming W."/>
            <person name="Munidasa M."/>
            <person name="Muniz J."/>
            <person name="Nguyen L."/>
            <person name="Ongeri F."/>
            <person name="Osuji N."/>
            <person name="Pu L.-L."/>
            <person name="Puazo M."/>
            <person name="Qu C."/>
            <person name="Quiroz J."/>
            <person name="Raj R."/>
            <person name="Weissenberger G."/>
            <person name="Xin Y."/>
            <person name="Zou X."/>
            <person name="Han Y."/>
            <person name="Richards S."/>
            <person name="Worley K."/>
            <person name="Muzny D."/>
            <person name="Gibbs R."/>
        </authorList>
    </citation>
    <scope>NUCLEOTIDE SEQUENCE</scope>
    <source>
        <strain evidence="2">Sampled in the wild</strain>
    </source>
</reference>
<evidence type="ECO:0000313" key="2">
    <source>
        <dbReference type="EMBL" id="KAG8226576.1"/>
    </source>
</evidence>
<protein>
    <submittedName>
        <fullName evidence="2">Uncharacterized protein</fullName>
    </submittedName>
</protein>
<organism evidence="2 3">
    <name type="scientific">Ladona fulva</name>
    <name type="common">Scarce chaser dragonfly</name>
    <name type="synonym">Libellula fulva</name>
    <dbReference type="NCBI Taxonomy" id="123851"/>
    <lineage>
        <taxon>Eukaryota</taxon>
        <taxon>Metazoa</taxon>
        <taxon>Ecdysozoa</taxon>
        <taxon>Arthropoda</taxon>
        <taxon>Hexapoda</taxon>
        <taxon>Insecta</taxon>
        <taxon>Pterygota</taxon>
        <taxon>Palaeoptera</taxon>
        <taxon>Odonata</taxon>
        <taxon>Epiprocta</taxon>
        <taxon>Anisoptera</taxon>
        <taxon>Libelluloidea</taxon>
        <taxon>Libellulidae</taxon>
        <taxon>Ladona</taxon>
    </lineage>
</organism>
<feature type="compositionally biased region" description="Basic residues" evidence="1">
    <location>
        <begin position="76"/>
        <end position="88"/>
    </location>
</feature>
<sequence length="341" mass="37261">MPKEKKVGNDSIVMADEALEIPPIVGLPFETIPDVKMTTPPSPEALPKKSSSIEKKATENVTDGLQQRLNDEVLYKPKKKKEKRKKSCTKAPPQSFLDPGGGVSEDSSSPSMSRSEDDASQLVQADAAAVTKETDKSMHSSCPPPGSEGERGSSQSEKGSKVLNLDGKKKEKVERRKKSEVVTSVSLRSSIVEEGHVGGMEAWLPSMPLAPDLRSPTSIRQDVESKGELLAKLLDLKPILPQPMPKIEANSCTERSPLMHSERSFALKVTDGPIVDDSCEAPSLLLETSVKIGEAEMVTRQSIERELLNQRVKTEEEMAEKEAVGRNRAYSLDSDWEVISD</sequence>
<accession>A0A8K0K1G6</accession>
<evidence type="ECO:0000256" key="1">
    <source>
        <dbReference type="SAM" id="MobiDB-lite"/>
    </source>
</evidence>
<gene>
    <name evidence="2" type="ORF">J437_LFUL007268</name>
</gene>
<evidence type="ECO:0000313" key="3">
    <source>
        <dbReference type="Proteomes" id="UP000792457"/>
    </source>
</evidence>
<feature type="region of interest" description="Disordered" evidence="1">
    <location>
        <begin position="1"/>
        <end position="184"/>
    </location>
</feature>
<keyword evidence="3" id="KW-1185">Reference proteome</keyword>
<dbReference type="EMBL" id="KZ308289">
    <property type="protein sequence ID" value="KAG8226576.1"/>
    <property type="molecule type" value="Genomic_DNA"/>
</dbReference>